<accession>A0A0D7B900</accession>
<keyword evidence="2" id="KW-1185">Reference proteome</keyword>
<dbReference type="AlphaFoldDB" id="A0A0D7B900"/>
<dbReference type="Proteomes" id="UP000054007">
    <property type="component" value="Unassembled WGS sequence"/>
</dbReference>
<gene>
    <name evidence="1" type="ORF">CYLTODRAFT_15768</name>
</gene>
<name>A0A0D7B900_9AGAR</name>
<proteinExistence type="predicted"/>
<organism evidence="1 2">
    <name type="scientific">Cylindrobasidium torrendii FP15055 ss-10</name>
    <dbReference type="NCBI Taxonomy" id="1314674"/>
    <lineage>
        <taxon>Eukaryota</taxon>
        <taxon>Fungi</taxon>
        <taxon>Dikarya</taxon>
        <taxon>Basidiomycota</taxon>
        <taxon>Agaricomycotina</taxon>
        <taxon>Agaricomycetes</taxon>
        <taxon>Agaricomycetidae</taxon>
        <taxon>Agaricales</taxon>
        <taxon>Marasmiineae</taxon>
        <taxon>Physalacriaceae</taxon>
        <taxon>Cylindrobasidium</taxon>
    </lineage>
</organism>
<dbReference type="EMBL" id="KN880536">
    <property type="protein sequence ID" value="KIY67048.1"/>
    <property type="molecule type" value="Genomic_DNA"/>
</dbReference>
<evidence type="ECO:0000313" key="2">
    <source>
        <dbReference type="Proteomes" id="UP000054007"/>
    </source>
</evidence>
<protein>
    <submittedName>
        <fullName evidence="1">Uncharacterized protein</fullName>
    </submittedName>
</protein>
<reference evidence="1 2" key="1">
    <citation type="journal article" date="2015" name="Fungal Genet. Biol.">
        <title>Evolution of novel wood decay mechanisms in Agaricales revealed by the genome sequences of Fistulina hepatica and Cylindrobasidium torrendii.</title>
        <authorList>
            <person name="Floudas D."/>
            <person name="Held B.W."/>
            <person name="Riley R."/>
            <person name="Nagy L.G."/>
            <person name="Koehler G."/>
            <person name="Ransdell A.S."/>
            <person name="Younus H."/>
            <person name="Chow J."/>
            <person name="Chiniquy J."/>
            <person name="Lipzen A."/>
            <person name="Tritt A."/>
            <person name="Sun H."/>
            <person name="Haridas S."/>
            <person name="LaButti K."/>
            <person name="Ohm R.A."/>
            <person name="Kues U."/>
            <person name="Blanchette R.A."/>
            <person name="Grigoriev I.V."/>
            <person name="Minto R.E."/>
            <person name="Hibbett D.S."/>
        </authorList>
    </citation>
    <scope>NUCLEOTIDE SEQUENCE [LARGE SCALE GENOMIC DNA]</scope>
    <source>
        <strain evidence="1 2">FP15055 ss-10</strain>
    </source>
</reference>
<sequence>MSATTASLLSFATNPKASEIQNAPKLPLDTHTQADSIYFLSQPTRDAAPPSNITIASNADPEPSTLTKKLNVTTPYTALSHILTFAGTSKPTMDFRREYQTITGESRRLIHEGHGQDLLEKLFRYLEMYAIEVSGACISNADGRMDGIKWMLYVEKELSLYVDNKNLVEELYAPLDRDRISALASLQMNARLSCRRFFDALHAAIDELKEQERINGQPHPSRPAIRRLLVILETEFGFVDQTLREVKDWIKTEDGLNTRMGI</sequence>
<evidence type="ECO:0000313" key="1">
    <source>
        <dbReference type="EMBL" id="KIY67048.1"/>
    </source>
</evidence>